<protein>
    <submittedName>
        <fullName evidence="1">Uncharacterized protein</fullName>
    </submittedName>
</protein>
<organism evidence="1 2">
    <name type="scientific">Araneus ventricosus</name>
    <name type="common">Orbweaver spider</name>
    <name type="synonym">Epeira ventricosa</name>
    <dbReference type="NCBI Taxonomy" id="182803"/>
    <lineage>
        <taxon>Eukaryota</taxon>
        <taxon>Metazoa</taxon>
        <taxon>Ecdysozoa</taxon>
        <taxon>Arthropoda</taxon>
        <taxon>Chelicerata</taxon>
        <taxon>Arachnida</taxon>
        <taxon>Araneae</taxon>
        <taxon>Araneomorphae</taxon>
        <taxon>Entelegynae</taxon>
        <taxon>Araneoidea</taxon>
        <taxon>Araneidae</taxon>
        <taxon>Araneus</taxon>
    </lineage>
</organism>
<proteinExistence type="predicted"/>
<keyword evidence="2" id="KW-1185">Reference proteome</keyword>
<accession>A0A4Y2PEK4</accession>
<dbReference type="AlphaFoldDB" id="A0A4Y2PEK4"/>
<reference evidence="1 2" key="1">
    <citation type="journal article" date="2019" name="Sci. Rep.">
        <title>Orb-weaving spider Araneus ventricosus genome elucidates the spidroin gene catalogue.</title>
        <authorList>
            <person name="Kono N."/>
            <person name="Nakamura H."/>
            <person name="Ohtoshi R."/>
            <person name="Moran D.A.P."/>
            <person name="Shinohara A."/>
            <person name="Yoshida Y."/>
            <person name="Fujiwara M."/>
            <person name="Mori M."/>
            <person name="Tomita M."/>
            <person name="Arakawa K."/>
        </authorList>
    </citation>
    <scope>NUCLEOTIDE SEQUENCE [LARGE SCALE GENOMIC DNA]</scope>
</reference>
<evidence type="ECO:0000313" key="1">
    <source>
        <dbReference type="EMBL" id="GBN49479.1"/>
    </source>
</evidence>
<dbReference type="OrthoDB" id="10479210at2759"/>
<gene>
    <name evidence="1" type="ORF">AVEN_197820_1</name>
</gene>
<sequence>MAALKIVTPLIPSLFDLALVKTAFPLFNGFDVKTLDRVFRESQNENLEKFNEGSQENREVNRVKEKLLSVPAHLRHRVLEAVMGLRYTVLLWRMDHFFILEIKRRECIFYWRYDGSIDRTKTAEQLVLNAGIDIRQRFDLACMYCLEKSVRALWAEMEASGKTENFETADNSMTRFWVRWMREGCRVPWLQAAQDYLELSPPVDWTAPAPRISSFFPLLQPKDREKFLTCLKWAKYDDFRFCLYSATKEEEEQILKTRIGKLPITLL</sequence>
<comment type="caution">
    <text evidence="1">The sequence shown here is derived from an EMBL/GenBank/DDBJ whole genome shotgun (WGS) entry which is preliminary data.</text>
</comment>
<dbReference type="Proteomes" id="UP000499080">
    <property type="component" value="Unassembled WGS sequence"/>
</dbReference>
<evidence type="ECO:0000313" key="2">
    <source>
        <dbReference type="Proteomes" id="UP000499080"/>
    </source>
</evidence>
<dbReference type="EMBL" id="BGPR01011077">
    <property type="protein sequence ID" value="GBN49479.1"/>
    <property type="molecule type" value="Genomic_DNA"/>
</dbReference>
<name>A0A4Y2PEK4_ARAVE</name>